<proteinExistence type="predicted"/>
<dbReference type="Proteomes" id="UP000193920">
    <property type="component" value="Unassembled WGS sequence"/>
</dbReference>
<evidence type="ECO:0000313" key="3">
    <source>
        <dbReference type="EMBL" id="ORY59373.1"/>
    </source>
</evidence>
<accession>A0A1Y2DJE1</accession>
<evidence type="ECO:0000313" key="4">
    <source>
        <dbReference type="Proteomes" id="UP000193920"/>
    </source>
</evidence>
<name>A0A1Y2DJE1_9FUNG</name>
<dbReference type="OrthoDB" id="10512209at2759"/>
<feature type="region of interest" description="Disordered" evidence="2">
    <location>
        <begin position="181"/>
        <end position="212"/>
    </location>
</feature>
<dbReference type="AlphaFoldDB" id="A0A1Y2DJE1"/>
<feature type="region of interest" description="Disordered" evidence="2">
    <location>
        <begin position="274"/>
        <end position="300"/>
    </location>
</feature>
<organism evidence="3 4">
    <name type="scientific">Neocallimastix californiae</name>
    <dbReference type="NCBI Taxonomy" id="1754190"/>
    <lineage>
        <taxon>Eukaryota</taxon>
        <taxon>Fungi</taxon>
        <taxon>Fungi incertae sedis</taxon>
        <taxon>Chytridiomycota</taxon>
        <taxon>Chytridiomycota incertae sedis</taxon>
        <taxon>Neocallimastigomycetes</taxon>
        <taxon>Neocallimastigales</taxon>
        <taxon>Neocallimastigaceae</taxon>
        <taxon>Neocallimastix</taxon>
    </lineage>
</organism>
<gene>
    <name evidence="3" type="ORF">LY90DRAFT_668864</name>
</gene>
<feature type="compositionally biased region" description="Polar residues" evidence="2">
    <location>
        <begin position="182"/>
        <end position="200"/>
    </location>
</feature>
<dbReference type="EMBL" id="MCOG01000064">
    <property type="protein sequence ID" value="ORY59373.1"/>
    <property type="molecule type" value="Genomic_DNA"/>
</dbReference>
<feature type="coiled-coil region" evidence="1">
    <location>
        <begin position="494"/>
        <end position="521"/>
    </location>
</feature>
<evidence type="ECO:0000256" key="1">
    <source>
        <dbReference type="SAM" id="Coils"/>
    </source>
</evidence>
<sequence>MKVKNVFTKTKSKNTEHEKVNKIKRALTKKFNSKSYDEIETISLSNKKNSIVRRASYVGTYFRKEKNNSLGQYQVKNQELSHSLKDDKKTNIIKFIHSNGLIESNMDLKNKANHINNLNTNGTLSKGDKSDKRRDIYLTSKAFNTNAKKNSTIEDNNGNTQTKKAIVISNNLKKDIFDSDNVKSVPNNNKNFHNQSSTNKIPFASNSKSTKPKSKLSSIVNIFTADTIDNDKSIPLTEFNNKPSAPSLIEMYLEEVKNHEKYLLYKDLIQYEKTESPSNHENESSSLVSPLPLASAHDSNQHHSSIIIPESFQYQNSIKKLDPFEPPFTTVSTDITTSSNTFYSIDSSKNNIHSFSSSYSTLNSSSLNNSDYDLIGLPQPSSLSYYTQNFPDYATIPPKIKEKKCYDNSVEKVIPKIDLVSRRDSLDFYCDNLNEHFKKLADYAKSSKSTNSDSNISDSNQTYISTNEKSQQRMMSEPLLTLYSVGHYNFQGVMKETLKIRNKLEKELEETKFQMMIAIAQFNIINEQLNILKFN</sequence>
<keyword evidence="4" id="KW-1185">Reference proteome</keyword>
<feature type="compositionally biased region" description="Basic and acidic residues" evidence="2">
    <location>
        <begin position="274"/>
        <end position="283"/>
    </location>
</feature>
<protein>
    <submittedName>
        <fullName evidence="3">Uncharacterized protein</fullName>
    </submittedName>
</protein>
<evidence type="ECO:0000256" key="2">
    <source>
        <dbReference type="SAM" id="MobiDB-lite"/>
    </source>
</evidence>
<comment type="caution">
    <text evidence="3">The sequence shown here is derived from an EMBL/GenBank/DDBJ whole genome shotgun (WGS) entry which is preliminary data.</text>
</comment>
<feature type="compositionally biased region" description="Low complexity" evidence="2">
    <location>
        <begin position="284"/>
        <end position="296"/>
    </location>
</feature>
<keyword evidence="1" id="KW-0175">Coiled coil</keyword>
<reference evidence="3 4" key="1">
    <citation type="submission" date="2016-08" db="EMBL/GenBank/DDBJ databases">
        <title>A Parts List for Fungal Cellulosomes Revealed by Comparative Genomics.</title>
        <authorList>
            <consortium name="DOE Joint Genome Institute"/>
            <person name="Haitjema C.H."/>
            <person name="Gilmore S.P."/>
            <person name="Henske J.K."/>
            <person name="Solomon K.V."/>
            <person name="De Groot R."/>
            <person name="Kuo A."/>
            <person name="Mondo S.J."/>
            <person name="Salamov A.A."/>
            <person name="Labutti K."/>
            <person name="Zhao Z."/>
            <person name="Chiniquy J."/>
            <person name="Barry K."/>
            <person name="Brewer H.M."/>
            <person name="Purvine S.O."/>
            <person name="Wright A.T."/>
            <person name="Boxma B."/>
            <person name="Van Alen T."/>
            <person name="Hackstein J.H."/>
            <person name="Baker S.E."/>
            <person name="Grigoriev I.V."/>
            <person name="O'Malley M.A."/>
        </authorList>
    </citation>
    <scope>NUCLEOTIDE SEQUENCE [LARGE SCALE GENOMIC DNA]</scope>
    <source>
        <strain evidence="3 4">G1</strain>
    </source>
</reference>